<reference evidence="5 6" key="1">
    <citation type="journal article" date="2021" name="MBio">
        <title>A New Model Trypanosomatid, Novymonas esmeraldas: Genomic Perception of Its 'Candidatus Pandoraea novymonadis' Endosymbiont.</title>
        <authorList>
            <person name="Zakharova A."/>
            <person name="Saura A."/>
            <person name="Butenko A."/>
            <person name="Podesvova L."/>
            <person name="Warmusova S."/>
            <person name="Kostygov A.Y."/>
            <person name="Nenarokova A."/>
            <person name="Lukes J."/>
            <person name="Opperdoes F.R."/>
            <person name="Yurchenko V."/>
        </authorList>
    </citation>
    <scope>NUCLEOTIDE SEQUENCE [LARGE SCALE GENOMIC DNA]</scope>
    <source>
        <strain evidence="5 6">E262AT.01</strain>
    </source>
</reference>
<keyword evidence="6" id="KW-1185">Reference proteome</keyword>
<keyword evidence="2" id="KW-0547">Nucleotide-binding</keyword>
<feature type="coiled-coil region" evidence="4">
    <location>
        <begin position="270"/>
        <end position="297"/>
    </location>
</feature>
<evidence type="ECO:0000256" key="1">
    <source>
        <dbReference type="ARBA" id="ARBA00007381"/>
    </source>
</evidence>
<dbReference type="PRINTS" id="PR00301">
    <property type="entry name" value="HEATSHOCK70"/>
</dbReference>
<dbReference type="Gene3D" id="2.60.34.10">
    <property type="entry name" value="Substrate Binding Domain Of DNAk, Chain A, domain 1"/>
    <property type="match status" value="1"/>
</dbReference>
<dbReference type="InterPro" id="IPR029047">
    <property type="entry name" value="HSP70_peptide-bd_sf"/>
</dbReference>
<dbReference type="Gene3D" id="3.90.640.10">
    <property type="entry name" value="Actin, Chain A, domain 4"/>
    <property type="match status" value="1"/>
</dbReference>
<dbReference type="AlphaFoldDB" id="A0AAW0F5V3"/>
<gene>
    <name evidence="5" type="ORF">NESM_000173500</name>
</gene>
<organism evidence="5 6">
    <name type="scientific">Novymonas esmeraldas</name>
    <dbReference type="NCBI Taxonomy" id="1808958"/>
    <lineage>
        <taxon>Eukaryota</taxon>
        <taxon>Discoba</taxon>
        <taxon>Euglenozoa</taxon>
        <taxon>Kinetoplastea</taxon>
        <taxon>Metakinetoplastina</taxon>
        <taxon>Trypanosomatida</taxon>
        <taxon>Trypanosomatidae</taxon>
        <taxon>Novymonas</taxon>
    </lineage>
</organism>
<dbReference type="FunFam" id="3.90.640.10:FF:000003">
    <property type="entry name" value="Molecular chaperone DnaK"/>
    <property type="match status" value="1"/>
</dbReference>
<dbReference type="Pfam" id="PF00012">
    <property type="entry name" value="HSP70"/>
    <property type="match status" value="1"/>
</dbReference>
<evidence type="ECO:0000256" key="3">
    <source>
        <dbReference type="ARBA" id="ARBA00022840"/>
    </source>
</evidence>
<dbReference type="SUPFAM" id="SSF100920">
    <property type="entry name" value="Heat shock protein 70kD (HSP70), peptide-binding domain"/>
    <property type="match status" value="1"/>
</dbReference>
<dbReference type="Proteomes" id="UP001430356">
    <property type="component" value="Unassembled WGS sequence"/>
</dbReference>
<dbReference type="InterPro" id="IPR029048">
    <property type="entry name" value="HSP70_C_sf"/>
</dbReference>
<dbReference type="GO" id="GO:0005524">
    <property type="term" value="F:ATP binding"/>
    <property type="evidence" value="ECO:0007669"/>
    <property type="project" value="UniProtKB-KW"/>
</dbReference>
<proteinExistence type="inferred from homology"/>
<sequence>MALQRVREAAEKAKCELSSAMETEVNLPFITANGPDGPAHIEMKITRAQCEKVVEKLIERSLTPCKQVIRDANIDLEEINDVVLVGGMTRMPKVIEEVKKFFKKEPFRGVNPDEAVALGAATLGGVLRGKVTGLILVDVTPLSLGTGIVGDVFVPIIPKNTAIPCKRSHTFTTVDDGQTAITFQVYQGEREIASKNQLMGQFELNGIPYAPRSVPKVEVTFDIDASGICHVTAQDKATGRKQGIVVSASGGLSEADIERMVRDAAQHAESDRAKRQLSEARNNADQQLATAEKLLGEWKHVDATHKQTVKALVSEVRKVLANSNAAKEDVVTATEKLQKAVMEGGRVEYEQAAAAHGARK</sequence>
<name>A0AAW0F5V3_9TRYP</name>
<dbReference type="EMBL" id="JAECZO010000011">
    <property type="protein sequence ID" value="KAK7201127.1"/>
    <property type="molecule type" value="Genomic_DNA"/>
</dbReference>
<accession>A0AAW0F5V3</accession>
<protein>
    <submittedName>
        <fullName evidence="5">Heat shock 70-related protein 1, mitochondrial</fullName>
    </submittedName>
</protein>
<dbReference type="Gene3D" id="3.30.420.40">
    <property type="match status" value="2"/>
</dbReference>
<keyword evidence="4" id="KW-0175">Coiled coil</keyword>
<dbReference type="GO" id="GO:0140662">
    <property type="term" value="F:ATP-dependent protein folding chaperone"/>
    <property type="evidence" value="ECO:0007669"/>
    <property type="project" value="InterPro"/>
</dbReference>
<evidence type="ECO:0000256" key="4">
    <source>
        <dbReference type="SAM" id="Coils"/>
    </source>
</evidence>
<keyword evidence="5" id="KW-0346">Stress response</keyword>
<evidence type="ECO:0000313" key="5">
    <source>
        <dbReference type="EMBL" id="KAK7201127.1"/>
    </source>
</evidence>
<dbReference type="SUPFAM" id="SSF53067">
    <property type="entry name" value="Actin-like ATPase domain"/>
    <property type="match status" value="1"/>
</dbReference>
<evidence type="ECO:0000256" key="2">
    <source>
        <dbReference type="ARBA" id="ARBA00022741"/>
    </source>
</evidence>
<dbReference type="PANTHER" id="PTHR19375">
    <property type="entry name" value="HEAT SHOCK PROTEIN 70KDA"/>
    <property type="match status" value="1"/>
</dbReference>
<dbReference type="PROSITE" id="PS01036">
    <property type="entry name" value="HSP70_3"/>
    <property type="match status" value="1"/>
</dbReference>
<keyword evidence="3" id="KW-0067">ATP-binding</keyword>
<comment type="similarity">
    <text evidence="1">Belongs to the heat shock protein 70 family.</text>
</comment>
<dbReference type="InterPro" id="IPR018181">
    <property type="entry name" value="Heat_shock_70_CS"/>
</dbReference>
<evidence type="ECO:0000313" key="6">
    <source>
        <dbReference type="Proteomes" id="UP001430356"/>
    </source>
</evidence>
<comment type="caution">
    <text evidence="5">The sequence shown here is derived from an EMBL/GenBank/DDBJ whole genome shotgun (WGS) entry which is preliminary data.</text>
</comment>
<dbReference type="FunFam" id="2.60.34.10:FF:000023">
    <property type="entry name" value="70 kDa heat shock cognate protein"/>
    <property type="match status" value="1"/>
</dbReference>
<dbReference type="InterPro" id="IPR043129">
    <property type="entry name" value="ATPase_NBD"/>
</dbReference>
<dbReference type="InterPro" id="IPR013126">
    <property type="entry name" value="Hsp_70_fam"/>
</dbReference>
<dbReference type="Gene3D" id="1.20.1270.10">
    <property type="match status" value="1"/>
</dbReference>